<feature type="region of interest" description="Disordered" evidence="2">
    <location>
        <begin position="263"/>
        <end position="321"/>
    </location>
</feature>
<dbReference type="InterPro" id="IPR006671">
    <property type="entry name" value="Cyclin_N"/>
</dbReference>
<evidence type="ECO:0000313" key="4">
    <source>
        <dbReference type="EMBL" id="ORY23555.1"/>
    </source>
</evidence>
<dbReference type="EMBL" id="MCFC01000078">
    <property type="protein sequence ID" value="ORY23555.1"/>
    <property type="molecule type" value="Genomic_DNA"/>
</dbReference>
<gene>
    <name evidence="4" type="ORF">BCR39DRAFT_348408</name>
</gene>
<feature type="compositionally biased region" description="Low complexity" evidence="2">
    <location>
        <begin position="363"/>
        <end position="375"/>
    </location>
</feature>
<dbReference type="InterPro" id="IPR013922">
    <property type="entry name" value="Cyclin_PHO80-like"/>
</dbReference>
<dbReference type="FunCoup" id="A0A1Y2ANM2">
    <property type="interactions" value="1"/>
</dbReference>
<dbReference type="PANTHER" id="PTHR15615">
    <property type="match status" value="1"/>
</dbReference>
<feature type="region of interest" description="Disordered" evidence="2">
    <location>
        <begin position="231"/>
        <end position="250"/>
    </location>
</feature>
<name>A0A1Y2ANM2_9TREE</name>
<dbReference type="Proteomes" id="UP000193986">
    <property type="component" value="Unassembled WGS sequence"/>
</dbReference>
<evidence type="ECO:0000256" key="2">
    <source>
        <dbReference type="SAM" id="MobiDB-lite"/>
    </source>
</evidence>
<dbReference type="Pfam" id="PF00134">
    <property type="entry name" value="Cyclin_N"/>
    <property type="match status" value="1"/>
</dbReference>
<accession>A0A1Y2ANM2</accession>
<feature type="region of interest" description="Disordered" evidence="2">
    <location>
        <begin position="354"/>
        <end position="411"/>
    </location>
</feature>
<dbReference type="InParanoid" id="A0A1Y2ANM2"/>
<feature type="compositionally biased region" description="Low complexity" evidence="2">
    <location>
        <begin position="285"/>
        <end position="298"/>
    </location>
</feature>
<proteinExistence type="inferred from homology"/>
<keyword evidence="1" id="KW-0195">Cyclin</keyword>
<organism evidence="4 5">
    <name type="scientific">Naematelia encephala</name>
    <dbReference type="NCBI Taxonomy" id="71784"/>
    <lineage>
        <taxon>Eukaryota</taxon>
        <taxon>Fungi</taxon>
        <taxon>Dikarya</taxon>
        <taxon>Basidiomycota</taxon>
        <taxon>Agaricomycotina</taxon>
        <taxon>Tremellomycetes</taxon>
        <taxon>Tremellales</taxon>
        <taxon>Naemateliaceae</taxon>
        <taxon>Naematelia</taxon>
    </lineage>
</organism>
<dbReference type="PANTHER" id="PTHR15615:SF10">
    <property type="entry name" value="PHO85 CYCLIN-2-RELATED"/>
    <property type="match status" value="1"/>
</dbReference>
<feature type="domain" description="Cyclin-like" evidence="3">
    <location>
        <begin position="103"/>
        <end position="190"/>
    </location>
</feature>
<dbReference type="InterPro" id="IPR013763">
    <property type="entry name" value="Cyclin-like_dom"/>
</dbReference>
<evidence type="ECO:0000259" key="3">
    <source>
        <dbReference type="SMART" id="SM00385"/>
    </source>
</evidence>
<evidence type="ECO:0000313" key="5">
    <source>
        <dbReference type="Proteomes" id="UP000193986"/>
    </source>
</evidence>
<sequence length="460" mass="50334">MAQRLRDPTHPASLLRLSQHNPALVNSLKNKVRPEFFDHIAATAADVIRISDSDDVASHMPSPPLTPTKDRKFFDASGKEVNWWEQPKLSEDEDDEDLPELAEFIRGLVVQSNVQMPTLSVTLIYLERLKAKLPTVATGLKDTRLRVFLAVLIAAAKYLNDSSPKNMHWQKYARYFSLAEVNLMEKQLLYLLDYNLGVDEDELIGHLRPFWDAPVLAARRSQVLPKPIAVPMQTSAPRTPVSPPPTPLSIKLQVSIPGPSKYVPPPPTLVKSASLPTPSYEHDSLSAQQAWSSRSASSTFRRPAPFAADESPSPSSKSARRGLRHLSALPAITNNNVASPFAMSQLNLHLEAPTPGLARRGSTDSQASLASSCSSGDRTPAETWGASTIIGQTPSGGVRATTIGSPRKASYTDRPGVIRIVSESEPVHTSSSSSPREFLKKLVVRHPTSLRTIRKSVQAH</sequence>
<dbReference type="Gene3D" id="1.10.472.10">
    <property type="entry name" value="Cyclin-like"/>
    <property type="match status" value="1"/>
</dbReference>
<comment type="similarity">
    <text evidence="1">Belongs to the cyclin family.</text>
</comment>
<dbReference type="InterPro" id="IPR036915">
    <property type="entry name" value="Cyclin-like_sf"/>
</dbReference>
<reference evidence="4 5" key="1">
    <citation type="submission" date="2016-07" db="EMBL/GenBank/DDBJ databases">
        <title>Pervasive Adenine N6-methylation of Active Genes in Fungi.</title>
        <authorList>
            <consortium name="DOE Joint Genome Institute"/>
            <person name="Mondo S.J."/>
            <person name="Dannebaum R.O."/>
            <person name="Kuo R.C."/>
            <person name="Labutti K."/>
            <person name="Haridas S."/>
            <person name="Kuo A."/>
            <person name="Salamov A."/>
            <person name="Ahrendt S.R."/>
            <person name="Lipzen A."/>
            <person name="Sullivan W."/>
            <person name="Andreopoulos W.B."/>
            <person name="Clum A."/>
            <person name="Lindquist E."/>
            <person name="Daum C."/>
            <person name="Ramamoorthy G.K."/>
            <person name="Gryganskyi A."/>
            <person name="Culley D."/>
            <person name="Magnuson J.K."/>
            <person name="James T.Y."/>
            <person name="O'Malley M.A."/>
            <person name="Stajich J.E."/>
            <person name="Spatafora J.W."/>
            <person name="Visel A."/>
            <person name="Grigoriev I.V."/>
        </authorList>
    </citation>
    <scope>NUCLEOTIDE SEQUENCE [LARGE SCALE GENOMIC DNA]</scope>
    <source>
        <strain evidence="4 5">68-887.2</strain>
    </source>
</reference>
<dbReference type="GO" id="GO:0016538">
    <property type="term" value="F:cyclin-dependent protein serine/threonine kinase regulator activity"/>
    <property type="evidence" value="ECO:0007669"/>
    <property type="project" value="TreeGrafter"/>
</dbReference>
<protein>
    <recommendedName>
        <fullName evidence="3">Cyclin-like domain-containing protein</fullName>
    </recommendedName>
</protein>
<dbReference type="GO" id="GO:0005634">
    <property type="term" value="C:nucleus"/>
    <property type="evidence" value="ECO:0007669"/>
    <property type="project" value="TreeGrafter"/>
</dbReference>
<dbReference type="GO" id="GO:0019901">
    <property type="term" value="F:protein kinase binding"/>
    <property type="evidence" value="ECO:0007669"/>
    <property type="project" value="InterPro"/>
</dbReference>
<dbReference type="SMART" id="SM00385">
    <property type="entry name" value="CYCLIN"/>
    <property type="match status" value="1"/>
</dbReference>
<dbReference type="SUPFAM" id="SSF47954">
    <property type="entry name" value="Cyclin-like"/>
    <property type="match status" value="1"/>
</dbReference>
<dbReference type="CDD" id="cd20557">
    <property type="entry name" value="CYCLIN_ScPCL1-like"/>
    <property type="match status" value="1"/>
</dbReference>
<dbReference type="AlphaFoldDB" id="A0A1Y2ANM2"/>
<feature type="compositionally biased region" description="Polar residues" evidence="2">
    <location>
        <begin position="385"/>
        <end position="395"/>
    </location>
</feature>
<comment type="caution">
    <text evidence="4">The sequence shown here is derived from an EMBL/GenBank/DDBJ whole genome shotgun (WGS) entry which is preliminary data.</text>
</comment>
<dbReference type="GO" id="GO:0000307">
    <property type="term" value="C:cyclin-dependent protein kinase holoenzyme complex"/>
    <property type="evidence" value="ECO:0007669"/>
    <property type="project" value="TreeGrafter"/>
</dbReference>
<dbReference type="OrthoDB" id="10250320at2759"/>
<dbReference type="STRING" id="71784.A0A1Y2ANM2"/>
<keyword evidence="5" id="KW-1185">Reference proteome</keyword>
<evidence type="ECO:0000256" key="1">
    <source>
        <dbReference type="RuleBase" id="RU000383"/>
    </source>
</evidence>